<dbReference type="SUPFAM" id="SSF47592">
    <property type="entry name" value="SWIB/MDM2 domain"/>
    <property type="match status" value="1"/>
</dbReference>
<accession>A0A1E3PT01</accession>
<proteinExistence type="predicted"/>
<gene>
    <name evidence="3" type="ORF">NADFUDRAFT_45023</name>
</gene>
<dbReference type="InterPro" id="IPR036885">
    <property type="entry name" value="SWIB_MDM2_dom_sf"/>
</dbReference>
<dbReference type="CDD" id="cd10567">
    <property type="entry name" value="SWIB-MDM2_like"/>
    <property type="match status" value="1"/>
</dbReference>
<dbReference type="AlphaFoldDB" id="A0A1E3PT01"/>
<protein>
    <recommendedName>
        <fullName evidence="2">DM2 domain-containing protein</fullName>
    </recommendedName>
</protein>
<dbReference type="Pfam" id="PF02201">
    <property type="entry name" value="SWIB"/>
    <property type="match status" value="1"/>
</dbReference>
<name>A0A1E3PT01_9ASCO</name>
<keyword evidence="4" id="KW-1185">Reference proteome</keyword>
<evidence type="ECO:0000259" key="2">
    <source>
        <dbReference type="Pfam" id="PF02201"/>
    </source>
</evidence>
<dbReference type="Proteomes" id="UP000095009">
    <property type="component" value="Unassembled WGS sequence"/>
</dbReference>
<dbReference type="InterPro" id="IPR003121">
    <property type="entry name" value="SWIB_MDM2_domain"/>
</dbReference>
<organism evidence="3 4">
    <name type="scientific">Nadsonia fulvescens var. elongata DSM 6958</name>
    <dbReference type="NCBI Taxonomy" id="857566"/>
    <lineage>
        <taxon>Eukaryota</taxon>
        <taxon>Fungi</taxon>
        <taxon>Dikarya</taxon>
        <taxon>Ascomycota</taxon>
        <taxon>Saccharomycotina</taxon>
        <taxon>Dipodascomycetes</taxon>
        <taxon>Dipodascales</taxon>
        <taxon>Dipodascales incertae sedis</taxon>
        <taxon>Nadsonia</taxon>
    </lineage>
</organism>
<dbReference type="EMBL" id="KV454406">
    <property type="protein sequence ID" value="ODQ68460.1"/>
    <property type="molecule type" value="Genomic_DNA"/>
</dbReference>
<evidence type="ECO:0000313" key="3">
    <source>
        <dbReference type="EMBL" id="ODQ68460.1"/>
    </source>
</evidence>
<evidence type="ECO:0000313" key="4">
    <source>
        <dbReference type="Proteomes" id="UP000095009"/>
    </source>
</evidence>
<feature type="domain" description="DM2" evidence="2">
    <location>
        <begin position="204"/>
        <end position="273"/>
    </location>
</feature>
<dbReference type="Gene3D" id="1.10.245.10">
    <property type="entry name" value="SWIB/MDM2 domain"/>
    <property type="match status" value="1"/>
</dbReference>
<feature type="region of interest" description="Disordered" evidence="1">
    <location>
        <begin position="296"/>
        <end position="315"/>
    </location>
</feature>
<reference evidence="3 4" key="1">
    <citation type="journal article" date="2016" name="Proc. Natl. Acad. Sci. U.S.A.">
        <title>Comparative genomics of biotechnologically important yeasts.</title>
        <authorList>
            <person name="Riley R."/>
            <person name="Haridas S."/>
            <person name="Wolfe K.H."/>
            <person name="Lopes M.R."/>
            <person name="Hittinger C.T."/>
            <person name="Goeker M."/>
            <person name="Salamov A.A."/>
            <person name="Wisecaver J.H."/>
            <person name="Long T.M."/>
            <person name="Calvey C.H."/>
            <person name="Aerts A.L."/>
            <person name="Barry K.W."/>
            <person name="Choi C."/>
            <person name="Clum A."/>
            <person name="Coughlan A.Y."/>
            <person name="Deshpande S."/>
            <person name="Douglass A.P."/>
            <person name="Hanson S.J."/>
            <person name="Klenk H.-P."/>
            <person name="LaButti K.M."/>
            <person name="Lapidus A."/>
            <person name="Lindquist E.A."/>
            <person name="Lipzen A.M."/>
            <person name="Meier-Kolthoff J.P."/>
            <person name="Ohm R.A."/>
            <person name="Otillar R.P."/>
            <person name="Pangilinan J.L."/>
            <person name="Peng Y."/>
            <person name="Rokas A."/>
            <person name="Rosa C.A."/>
            <person name="Scheuner C."/>
            <person name="Sibirny A.A."/>
            <person name="Slot J.C."/>
            <person name="Stielow J.B."/>
            <person name="Sun H."/>
            <person name="Kurtzman C.P."/>
            <person name="Blackwell M."/>
            <person name="Grigoriev I.V."/>
            <person name="Jeffries T.W."/>
        </authorList>
    </citation>
    <scope>NUCLEOTIDE SEQUENCE [LARGE SCALE GENOMIC DNA]</scope>
    <source>
        <strain evidence="3 4">DSM 6958</strain>
    </source>
</reference>
<evidence type="ECO:0000256" key="1">
    <source>
        <dbReference type="SAM" id="MobiDB-lite"/>
    </source>
</evidence>
<sequence length="315" mass="36935">MDYDNLHARLRPTIDAYIQAHNYTSDKELRPARIRYELQELLGFDLDRIRSTFDLEIQRRLDNFKQREADGTHDRVRVYLEKQNKAHNEITVLFGRPDEREIPENIVAKEEEIENALETNKDYLYLLPSRDLSDRIKWGASSRHIGYMRRGLKRLVGRKDLIERQKYEYQQNLLARGQWLKEVSKTGKIHSASGLKRERSMTPDLKAFFNNIEESKGKETMSLTVAVRLFWAYVRDNGVERRDGSVICNDIMKPVFGETTNSRDVCKRLSSHLLKDSSDKYVKIPALSKKWRYRSEYGSPLNPEPRKQISGAPDV</sequence>